<accession>A0A9E7H0Z1</accession>
<evidence type="ECO:0008006" key="5">
    <source>
        <dbReference type="Google" id="ProtNLM"/>
    </source>
</evidence>
<dbReference type="GO" id="GO:0010150">
    <property type="term" value="P:leaf senescence"/>
    <property type="evidence" value="ECO:0007669"/>
    <property type="project" value="UniProtKB-ARBA"/>
</dbReference>
<dbReference type="Proteomes" id="UP001055439">
    <property type="component" value="Chromosome 8"/>
</dbReference>
<comment type="similarity">
    <text evidence="1">Belongs to the senescence regulator S40 family.</text>
</comment>
<dbReference type="PANTHER" id="PTHR33083:SF87">
    <property type="entry name" value="OS01G0727500 PROTEIN"/>
    <property type="match status" value="1"/>
</dbReference>
<protein>
    <recommendedName>
        <fullName evidence="5">Senescence regulator</fullName>
    </recommendedName>
</protein>
<evidence type="ECO:0000313" key="4">
    <source>
        <dbReference type="Proteomes" id="UP001055439"/>
    </source>
</evidence>
<dbReference type="EMBL" id="CP097510">
    <property type="protein sequence ID" value="URE22738.1"/>
    <property type="molecule type" value="Genomic_DNA"/>
</dbReference>
<feature type="compositionally biased region" description="Low complexity" evidence="2">
    <location>
        <begin position="35"/>
        <end position="46"/>
    </location>
</feature>
<sequence length="120" mass="12887">MEELYEWEVMWPEDNDDGPVGSANSHGSTRKTAPRARSPPSSSAAPVDIPSARRSPGRACGSGDGEEEIEWAPPHVVASRRSAEGKVAFSLCSGLGRTLKGRDLLHVRNSVLRMTGFLEG</sequence>
<feature type="compositionally biased region" description="Acidic residues" evidence="2">
    <location>
        <begin position="1"/>
        <end position="17"/>
    </location>
</feature>
<gene>
    <name evidence="3" type="ORF">MUK42_05959</name>
</gene>
<reference evidence="3" key="1">
    <citation type="submission" date="2022-05" db="EMBL/GenBank/DDBJ databases">
        <title>The Musa troglodytarum L. genome provides insights into the mechanism of non-climacteric behaviour and enrichment of carotenoids.</title>
        <authorList>
            <person name="Wang J."/>
        </authorList>
    </citation>
    <scope>NUCLEOTIDE SEQUENCE</scope>
    <source>
        <tissue evidence="3">Leaf</tissue>
    </source>
</reference>
<dbReference type="Pfam" id="PF04520">
    <property type="entry name" value="Senescence_reg"/>
    <property type="match status" value="1"/>
</dbReference>
<dbReference type="PANTHER" id="PTHR33083">
    <property type="entry name" value="EXPRESSED PROTEIN"/>
    <property type="match status" value="1"/>
</dbReference>
<proteinExistence type="inferred from homology"/>
<name>A0A9E7H0Z1_9LILI</name>
<feature type="region of interest" description="Disordered" evidence="2">
    <location>
        <begin position="1"/>
        <end position="71"/>
    </location>
</feature>
<dbReference type="AlphaFoldDB" id="A0A9E7H0Z1"/>
<keyword evidence="4" id="KW-1185">Reference proteome</keyword>
<organism evidence="3 4">
    <name type="scientific">Musa troglodytarum</name>
    <name type="common">fe'i banana</name>
    <dbReference type="NCBI Taxonomy" id="320322"/>
    <lineage>
        <taxon>Eukaryota</taxon>
        <taxon>Viridiplantae</taxon>
        <taxon>Streptophyta</taxon>
        <taxon>Embryophyta</taxon>
        <taxon>Tracheophyta</taxon>
        <taxon>Spermatophyta</taxon>
        <taxon>Magnoliopsida</taxon>
        <taxon>Liliopsida</taxon>
        <taxon>Zingiberales</taxon>
        <taxon>Musaceae</taxon>
        <taxon>Musa</taxon>
    </lineage>
</organism>
<evidence type="ECO:0000256" key="2">
    <source>
        <dbReference type="SAM" id="MobiDB-lite"/>
    </source>
</evidence>
<evidence type="ECO:0000313" key="3">
    <source>
        <dbReference type="EMBL" id="URE22738.1"/>
    </source>
</evidence>
<dbReference type="OrthoDB" id="672058at2759"/>
<evidence type="ECO:0000256" key="1">
    <source>
        <dbReference type="ARBA" id="ARBA00034773"/>
    </source>
</evidence>
<dbReference type="InterPro" id="IPR007608">
    <property type="entry name" value="Senescence_reg_S40"/>
</dbReference>